<sequence length="79" mass="8757">MKSKMKKRAKALGRLIVPPVNPANGRLSSKELEKDGPGGNPLLERSSWTSEIDRERLDAGLRIAHVRRFSLYGSSLTPD</sequence>
<keyword evidence="3" id="KW-1185">Reference proteome</keyword>
<comment type="caution">
    <text evidence="2">The sequence shown here is derived from an EMBL/GenBank/DDBJ whole genome shotgun (WGS) entry which is preliminary data.</text>
</comment>
<evidence type="ECO:0000313" key="2">
    <source>
        <dbReference type="EMBL" id="MBY8337524.1"/>
    </source>
</evidence>
<feature type="region of interest" description="Disordered" evidence="1">
    <location>
        <begin position="1"/>
        <end position="47"/>
    </location>
</feature>
<evidence type="ECO:0000256" key="1">
    <source>
        <dbReference type="SAM" id="MobiDB-lite"/>
    </source>
</evidence>
<dbReference type="EMBL" id="JAHWXP010000003">
    <property type="protein sequence ID" value="MBY8337524.1"/>
    <property type="molecule type" value="Genomic_DNA"/>
</dbReference>
<feature type="compositionally biased region" description="Basic residues" evidence="1">
    <location>
        <begin position="1"/>
        <end position="11"/>
    </location>
</feature>
<name>A0ABS7PEP9_9SPHN</name>
<reference evidence="2 3" key="1">
    <citation type="submission" date="2021-07" db="EMBL/GenBank/DDBJ databases">
        <title>Alteriqipengyuania abyssalis NZ-12B nov, sp.nov isolated from deep sea sponge in pacific ocean.</title>
        <authorList>
            <person name="Tareen S."/>
            <person name="Wink J."/>
        </authorList>
    </citation>
    <scope>NUCLEOTIDE SEQUENCE [LARGE SCALE GENOMIC DNA]</scope>
    <source>
        <strain evidence="2 3">NZ-12B</strain>
    </source>
</reference>
<evidence type="ECO:0000313" key="3">
    <source>
        <dbReference type="Proteomes" id="UP000759298"/>
    </source>
</evidence>
<proteinExistence type="predicted"/>
<gene>
    <name evidence="2" type="ORF">KYN89_10720</name>
</gene>
<dbReference type="Proteomes" id="UP000759298">
    <property type="component" value="Unassembled WGS sequence"/>
</dbReference>
<protein>
    <submittedName>
        <fullName evidence="2">Uncharacterized protein</fullName>
    </submittedName>
</protein>
<organism evidence="2 3">
    <name type="scientific">Alteriqipengyuania abyssalis</name>
    <dbReference type="NCBI Taxonomy" id="2860200"/>
    <lineage>
        <taxon>Bacteria</taxon>
        <taxon>Pseudomonadati</taxon>
        <taxon>Pseudomonadota</taxon>
        <taxon>Alphaproteobacteria</taxon>
        <taxon>Sphingomonadales</taxon>
        <taxon>Erythrobacteraceae</taxon>
        <taxon>Alteriqipengyuania</taxon>
    </lineage>
</organism>
<accession>A0ABS7PEP9</accession>